<feature type="region of interest" description="Disordered" evidence="1">
    <location>
        <begin position="64"/>
        <end position="83"/>
    </location>
</feature>
<dbReference type="EMBL" id="JAEUBF010000325">
    <property type="protein sequence ID" value="KAH3679275.1"/>
    <property type="molecule type" value="Genomic_DNA"/>
</dbReference>
<evidence type="ECO:0000313" key="3">
    <source>
        <dbReference type="Proteomes" id="UP000769528"/>
    </source>
</evidence>
<evidence type="ECO:0000313" key="2">
    <source>
        <dbReference type="EMBL" id="KAH3679275.1"/>
    </source>
</evidence>
<keyword evidence="3" id="KW-1185">Reference proteome</keyword>
<reference evidence="2" key="1">
    <citation type="journal article" date="2021" name="Open Biol.">
        <title>Shared evolutionary footprints suggest mitochondrial oxidative damage underlies multiple complex I losses in fungi.</title>
        <authorList>
            <person name="Schikora-Tamarit M.A."/>
            <person name="Marcet-Houben M."/>
            <person name="Nosek J."/>
            <person name="Gabaldon T."/>
        </authorList>
    </citation>
    <scope>NUCLEOTIDE SEQUENCE</scope>
    <source>
        <strain evidence="2">CBS6341</strain>
    </source>
</reference>
<dbReference type="Proteomes" id="UP000769528">
    <property type="component" value="Unassembled WGS sequence"/>
</dbReference>
<dbReference type="AlphaFoldDB" id="A0A9P8PXC3"/>
<dbReference type="OrthoDB" id="3981193at2759"/>
<protein>
    <submittedName>
        <fullName evidence="2">Uncharacterized protein</fullName>
    </submittedName>
</protein>
<sequence length="309" mass="34923">MAFNQNIPFQRAINQDYQLPSSASSINLTQNIDPIDSRYSELSSSGSESDWILFAPDSDVGAKEDILSSSNSHAEEEDNGDVDVVVDDDDDDENESLIESLNTANMIDDTASGNLDVLSSLSAQSLEAAADDDYLQSLQNNDYLTKRIDCWRKQHVKSIINDFFQNHSNESNNELMSSWGVDNNNFIDSYTTQNENFVDDGNDLFNTQSTKRFYGDDLIEDYSNWERSKIHNVAKYLSSSLKRDNVYNPTTKSTPSHLLRLTNKANEFILQDSFFNHESDLPFWKQDKIQSSIHSFSTNSGILLNTLAL</sequence>
<accession>A0A9P8PXC3</accession>
<reference evidence="2" key="2">
    <citation type="submission" date="2021-01" db="EMBL/GenBank/DDBJ databases">
        <authorList>
            <person name="Schikora-Tamarit M.A."/>
        </authorList>
    </citation>
    <scope>NUCLEOTIDE SEQUENCE</scope>
    <source>
        <strain evidence="2">CBS6341</strain>
    </source>
</reference>
<gene>
    <name evidence="2" type="ORF">WICMUC_001099</name>
</gene>
<comment type="caution">
    <text evidence="2">The sequence shown here is derived from an EMBL/GenBank/DDBJ whole genome shotgun (WGS) entry which is preliminary data.</text>
</comment>
<evidence type="ECO:0000256" key="1">
    <source>
        <dbReference type="SAM" id="MobiDB-lite"/>
    </source>
</evidence>
<proteinExistence type="predicted"/>
<name>A0A9P8PXC3_9ASCO</name>
<organism evidence="2 3">
    <name type="scientific">Wickerhamomyces mucosus</name>
    <dbReference type="NCBI Taxonomy" id="1378264"/>
    <lineage>
        <taxon>Eukaryota</taxon>
        <taxon>Fungi</taxon>
        <taxon>Dikarya</taxon>
        <taxon>Ascomycota</taxon>
        <taxon>Saccharomycotina</taxon>
        <taxon>Saccharomycetes</taxon>
        <taxon>Phaffomycetales</taxon>
        <taxon>Wickerhamomycetaceae</taxon>
        <taxon>Wickerhamomyces</taxon>
    </lineage>
</organism>